<dbReference type="AlphaFoldDB" id="A0AAN7AZ44"/>
<name>A0AAN7AZ44_9PEZI</name>
<reference evidence="1" key="2">
    <citation type="submission" date="2023-05" db="EMBL/GenBank/DDBJ databases">
        <authorList>
            <consortium name="Lawrence Berkeley National Laboratory"/>
            <person name="Steindorff A."/>
            <person name="Hensen N."/>
            <person name="Bonometti L."/>
            <person name="Westerberg I."/>
            <person name="Brannstrom I.O."/>
            <person name="Guillou S."/>
            <person name="Cros-Aarteil S."/>
            <person name="Calhoun S."/>
            <person name="Haridas S."/>
            <person name="Kuo A."/>
            <person name="Mondo S."/>
            <person name="Pangilinan J."/>
            <person name="Riley R."/>
            <person name="Labutti K."/>
            <person name="Andreopoulos B."/>
            <person name="Lipzen A."/>
            <person name="Chen C."/>
            <person name="Yanf M."/>
            <person name="Daum C."/>
            <person name="Ng V."/>
            <person name="Clum A."/>
            <person name="Ohm R."/>
            <person name="Martin F."/>
            <person name="Silar P."/>
            <person name="Natvig D."/>
            <person name="Lalanne C."/>
            <person name="Gautier V."/>
            <person name="Ament-Velasquez S.L."/>
            <person name="Kruys A."/>
            <person name="Hutchinson M.I."/>
            <person name="Powell A.J."/>
            <person name="Barry K."/>
            <person name="Miller A.N."/>
            <person name="Grigoriev I.V."/>
            <person name="Debuchy R."/>
            <person name="Gladieux P."/>
            <person name="Thoren M.H."/>
            <person name="Johannesson H."/>
        </authorList>
    </citation>
    <scope>NUCLEOTIDE SEQUENCE</scope>
    <source>
        <strain evidence="1">PSN293</strain>
    </source>
</reference>
<dbReference type="EMBL" id="MU858353">
    <property type="protein sequence ID" value="KAK4206781.1"/>
    <property type="molecule type" value="Genomic_DNA"/>
</dbReference>
<comment type="caution">
    <text evidence="1">The sequence shown here is derived from an EMBL/GenBank/DDBJ whole genome shotgun (WGS) entry which is preliminary data.</text>
</comment>
<organism evidence="1 2">
    <name type="scientific">Rhypophila decipiens</name>
    <dbReference type="NCBI Taxonomy" id="261697"/>
    <lineage>
        <taxon>Eukaryota</taxon>
        <taxon>Fungi</taxon>
        <taxon>Dikarya</taxon>
        <taxon>Ascomycota</taxon>
        <taxon>Pezizomycotina</taxon>
        <taxon>Sordariomycetes</taxon>
        <taxon>Sordariomycetidae</taxon>
        <taxon>Sordariales</taxon>
        <taxon>Naviculisporaceae</taxon>
        <taxon>Rhypophila</taxon>
    </lineage>
</organism>
<accession>A0AAN7AZ44</accession>
<keyword evidence="2" id="KW-1185">Reference proteome</keyword>
<gene>
    <name evidence="1" type="ORF">QBC37DRAFT_300095</name>
</gene>
<dbReference type="Proteomes" id="UP001301769">
    <property type="component" value="Unassembled WGS sequence"/>
</dbReference>
<feature type="non-terminal residue" evidence="1">
    <location>
        <position position="1"/>
    </location>
</feature>
<evidence type="ECO:0000313" key="2">
    <source>
        <dbReference type="Proteomes" id="UP001301769"/>
    </source>
</evidence>
<proteinExistence type="predicted"/>
<sequence>ERYVYSLGKDKTWIICNGRNLIWLPPEYRPSCSAVQGRMVSIGCTSGRVFTVGFSCDV</sequence>
<reference evidence="1" key="1">
    <citation type="journal article" date="2023" name="Mol. Phylogenet. Evol.">
        <title>Genome-scale phylogeny and comparative genomics of the fungal order Sordariales.</title>
        <authorList>
            <person name="Hensen N."/>
            <person name="Bonometti L."/>
            <person name="Westerberg I."/>
            <person name="Brannstrom I.O."/>
            <person name="Guillou S."/>
            <person name="Cros-Aarteil S."/>
            <person name="Calhoun S."/>
            <person name="Haridas S."/>
            <person name="Kuo A."/>
            <person name="Mondo S."/>
            <person name="Pangilinan J."/>
            <person name="Riley R."/>
            <person name="LaButti K."/>
            <person name="Andreopoulos B."/>
            <person name="Lipzen A."/>
            <person name="Chen C."/>
            <person name="Yan M."/>
            <person name="Daum C."/>
            <person name="Ng V."/>
            <person name="Clum A."/>
            <person name="Steindorff A."/>
            <person name="Ohm R.A."/>
            <person name="Martin F."/>
            <person name="Silar P."/>
            <person name="Natvig D.O."/>
            <person name="Lalanne C."/>
            <person name="Gautier V."/>
            <person name="Ament-Velasquez S.L."/>
            <person name="Kruys A."/>
            <person name="Hutchinson M.I."/>
            <person name="Powell A.J."/>
            <person name="Barry K."/>
            <person name="Miller A.N."/>
            <person name="Grigoriev I.V."/>
            <person name="Debuchy R."/>
            <person name="Gladieux P."/>
            <person name="Hiltunen Thoren M."/>
            <person name="Johannesson H."/>
        </authorList>
    </citation>
    <scope>NUCLEOTIDE SEQUENCE</scope>
    <source>
        <strain evidence="1">PSN293</strain>
    </source>
</reference>
<evidence type="ECO:0000313" key="1">
    <source>
        <dbReference type="EMBL" id="KAK4206781.1"/>
    </source>
</evidence>
<protein>
    <submittedName>
        <fullName evidence="1">Uncharacterized protein</fullName>
    </submittedName>
</protein>